<evidence type="ECO:0000313" key="4">
    <source>
        <dbReference type="Proteomes" id="UP000799777"/>
    </source>
</evidence>
<keyword evidence="4" id="KW-1185">Reference proteome</keyword>
<dbReference type="PANTHER" id="PTHR47204">
    <property type="entry name" value="OS02G0168900 PROTEIN"/>
    <property type="match status" value="1"/>
</dbReference>
<evidence type="ECO:0000256" key="2">
    <source>
        <dbReference type="SAM" id="MobiDB-lite"/>
    </source>
</evidence>
<dbReference type="Pfam" id="PF08615">
    <property type="entry name" value="RNase_H2_suC"/>
    <property type="match status" value="1"/>
</dbReference>
<dbReference type="Proteomes" id="UP000799777">
    <property type="component" value="Unassembled WGS sequence"/>
</dbReference>
<protein>
    <submittedName>
        <fullName evidence="3">Ribonuclease H1 small subunit</fullName>
    </submittedName>
</protein>
<dbReference type="EMBL" id="ML978172">
    <property type="protein sequence ID" value="KAF2032488.1"/>
    <property type="molecule type" value="Genomic_DNA"/>
</dbReference>
<feature type="coiled-coil region" evidence="1">
    <location>
        <begin position="83"/>
        <end position="110"/>
    </location>
</feature>
<dbReference type="PANTHER" id="PTHR47204:SF1">
    <property type="entry name" value="RIBONUCLEASE H2 SUBUNIT C"/>
    <property type="match status" value="1"/>
</dbReference>
<dbReference type="GO" id="GO:0006401">
    <property type="term" value="P:RNA catabolic process"/>
    <property type="evidence" value="ECO:0007669"/>
    <property type="project" value="InterPro"/>
</dbReference>
<comment type="caution">
    <text evidence="3">The sequence shown here is derived from an EMBL/GenBank/DDBJ whole genome shotgun (WGS) entry which is preliminary data.</text>
</comment>
<keyword evidence="1" id="KW-0175">Coiled coil</keyword>
<organism evidence="3 4">
    <name type="scientific">Setomelanomma holmii</name>
    <dbReference type="NCBI Taxonomy" id="210430"/>
    <lineage>
        <taxon>Eukaryota</taxon>
        <taxon>Fungi</taxon>
        <taxon>Dikarya</taxon>
        <taxon>Ascomycota</taxon>
        <taxon>Pezizomycotina</taxon>
        <taxon>Dothideomycetes</taxon>
        <taxon>Pleosporomycetidae</taxon>
        <taxon>Pleosporales</taxon>
        <taxon>Pleosporineae</taxon>
        <taxon>Phaeosphaeriaceae</taxon>
        <taxon>Setomelanomma</taxon>
    </lineage>
</organism>
<proteinExistence type="predicted"/>
<name>A0A9P4HDE4_9PLEO</name>
<dbReference type="CDD" id="cd09271">
    <property type="entry name" value="RNase_H2-C"/>
    <property type="match status" value="1"/>
</dbReference>
<gene>
    <name evidence="3" type="ORF">EK21DRAFT_109867</name>
</gene>
<dbReference type="InterPro" id="IPR013924">
    <property type="entry name" value="RNase_H2_suC"/>
</dbReference>
<accession>A0A9P4HDE4</accession>
<dbReference type="Gene3D" id="2.40.128.680">
    <property type="match status" value="1"/>
</dbReference>
<evidence type="ECO:0000256" key="1">
    <source>
        <dbReference type="SAM" id="Coils"/>
    </source>
</evidence>
<sequence>MLAIKPTAPQKCTPNLLPARINHNGPINATQRYWKPTTDDKGTQHAHFRGRHLHGTPLSLPTNYTGVVLNVIDKTLPLPRTQAQGLQDDNDDADEDMDAETEEIKIAEQIGEFDEIVVWEHGGEVDKERDGFARGLREWIGFAESMHVDEDEGEEEI</sequence>
<feature type="region of interest" description="Disordered" evidence="2">
    <location>
        <begin position="1"/>
        <end position="30"/>
    </location>
</feature>
<evidence type="ECO:0000313" key="3">
    <source>
        <dbReference type="EMBL" id="KAF2032488.1"/>
    </source>
</evidence>
<reference evidence="3" key="1">
    <citation type="journal article" date="2020" name="Stud. Mycol.">
        <title>101 Dothideomycetes genomes: a test case for predicting lifestyles and emergence of pathogens.</title>
        <authorList>
            <person name="Haridas S."/>
            <person name="Albert R."/>
            <person name="Binder M."/>
            <person name="Bloem J."/>
            <person name="Labutti K."/>
            <person name="Salamov A."/>
            <person name="Andreopoulos B."/>
            <person name="Baker S."/>
            <person name="Barry K."/>
            <person name="Bills G."/>
            <person name="Bluhm B."/>
            <person name="Cannon C."/>
            <person name="Castanera R."/>
            <person name="Culley D."/>
            <person name="Daum C."/>
            <person name="Ezra D."/>
            <person name="Gonzalez J."/>
            <person name="Henrissat B."/>
            <person name="Kuo A."/>
            <person name="Liang C."/>
            <person name="Lipzen A."/>
            <person name="Lutzoni F."/>
            <person name="Magnuson J."/>
            <person name="Mondo S."/>
            <person name="Nolan M."/>
            <person name="Ohm R."/>
            <person name="Pangilinan J."/>
            <person name="Park H.-J."/>
            <person name="Ramirez L."/>
            <person name="Alfaro M."/>
            <person name="Sun H."/>
            <person name="Tritt A."/>
            <person name="Yoshinaga Y."/>
            <person name="Zwiers L.-H."/>
            <person name="Turgeon B."/>
            <person name="Goodwin S."/>
            <person name="Spatafora J."/>
            <person name="Crous P."/>
            <person name="Grigoriev I."/>
        </authorList>
    </citation>
    <scope>NUCLEOTIDE SEQUENCE</scope>
    <source>
        <strain evidence="3">CBS 110217</strain>
    </source>
</reference>
<dbReference type="OrthoDB" id="6222486at2759"/>
<dbReference type="AlphaFoldDB" id="A0A9P4HDE4"/>
<dbReference type="GO" id="GO:0032299">
    <property type="term" value="C:ribonuclease H2 complex"/>
    <property type="evidence" value="ECO:0007669"/>
    <property type="project" value="InterPro"/>
</dbReference>